<feature type="domain" description="Fe/B12 periplasmic-binding" evidence="2">
    <location>
        <begin position="30"/>
        <end position="281"/>
    </location>
</feature>
<keyword evidence="4" id="KW-1185">Reference proteome</keyword>
<dbReference type="RefSeq" id="WP_316974743.1">
    <property type="nucleotide sequence ID" value="NZ_JAWIIJ010000013.1"/>
</dbReference>
<protein>
    <submittedName>
        <fullName evidence="3">ABC transporter substrate-binding protein</fullName>
    </submittedName>
</protein>
<evidence type="ECO:0000313" key="4">
    <source>
        <dbReference type="Proteomes" id="UP001269819"/>
    </source>
</evidence>
<reference evidence="3 4" key="1">
    <citation type="submission" date="2023-10" db="EMBL/GenBank/DDBJ databases">
        <title>Characteristics and mechanism of a salt-tolerant marine origin heterotrophic nitrifying- aerobic denitrifying bacteria Marinobacter xestospongiae HN1.</title>
        <authorList>
            <person name="Qi R."/>
        </authorList>
    </citation>
    <scope>NUCLEOTIDE SEQUENCE [LARGE SCALE GENOMIC DNA]</scope>
    <source>
        <strain evidence="3 4">HN1</strain>
    </source>
</reference>
<accession>A0ABU3W1A8</accession>
<dbReference type="EMBL" id="JAWIIJ010000013">
    <property type="protein sequence ID" value="MDV2080323.1"/>
    <property type="molecule type" value="Genomic_DNA"/>
</dbReference>
<dbReference type="PANTHER" id="PTHR30535">
    <property type="entry name" value="VITAMIN B12-BINDING PROTEIN"/>
    <property type="match status" value="1"/>
</dbReference>
<keyword evidence="1" id="KW-0732">Signal</keyword>
<comment type="caution">
    <text evidence="3">The sequence shown here is derived from an EMBL/GenBank/DDBJ whole genome shotgun (WGS) entry which is preliminary data.</text>
</comment>
<evidence type="ECO:0000313" key="3">
    <source>
        <dbReference type="EMBL" id="MDV2080323.1"/>
    </source>
</evidence>
<dbReference type="Pfam" id="PF01497">
    <property type="entry name" value="Peripla_BP_2"/>
    <property type="match status" value="1"/>
</dbReference>
<dbReference type="PROSITE" id="PS50983">
    <property type="entry name" value="FE_B12_PBP"/>
    <property type="match status" value="1"/>
</dbReference>
<feature type="chain" id="PRO_5046315269" evidence="1">
    <location>
        <begin position="23"/>
        <end position="287"/>
    </location>
</feature>
<dbReference type="SUPFAM" id="SSF53807">
    <property type="entry name" value="Helical backbone' metal receptor"/>
    <property type="match status" value="1"/>
</dbReference>
<feature type="signal peptide" evidence="1">
    <location>
        <begin position="1"/>
        <end position="22"/>
    </location>
</feature>
<dbReference type="Proteomes" id="UP001269819">
    <property type="component" value="Unassembled WGS sequence"/>
</dbReference>
<dbReference type="Gene3D" id="3.40.50.1980">
    <property type="entry name" value="Nitrogenase molybdenum iron protein domain"/>
    <property type="match status" value="2"/>
</dbReference>
<organism evidence="3 4">
    <name type="scientific">Marinobacter xestospongiae</name>
    <dbReference type="NCBI Taxonomy" id="994319"/>
    <lineage>
        <taxon>Bacteria</taxon>
        <taxon>Pseudomonadati</taxon>
        <taxon>Pseudomonadota</taxon>
        <taxon>Gammaproteobacteria</taxon>
        <taxon>Pseudomonadales</taxon>
        <taxon>Marinobacteraceae</taxon>
        <taxon>Marinobacter</taxon>
    </lineage>
</organism>
<dbReference type="InterPro" id="IPR050902">
    <property type="entry name" value="ABC_Transporter_SBP"/>
</dbReference>
<dbReference type="InterPro" id="IPR002491">
    <property type="entry name" value="ABC_transptr_periplasmic_BD"/>
</dbReference>
<evidence type="ECO:0000259" key="2">
    <source>
        <dbReference type="PROSITE" id="PS50983"/>
    </source>
</evidence>
<gene>
    <name evidence="3" type="ORF">RYS15_16670</name>
</gene>
<sequence>MRVAVSVARLVALALLTSVAQAAEPASDLRVVSANGAITETIYALGGEEALVAVDTTSVYPPAARRLPKVGYLRALPFEGVLSLQPDRLITTVEAQPKQTLERLAAAGVEVEQLPLARSPEATMARVTRVGELIGKQAEAAALVADMADDFAALAKDVEARGWRPRVLLIMSAGNHGVVFGGADTGADAFIQTLGADNAVATVTGYKPASREAIISASPDAIIIAEATPGQFRIEDWPELAQLPAWINGHHYTGDSMFLLGYGPRLADALAEVNEILPSQPVSGHDD</sequence>
<name>A0ABU3W1A8_9GAMM</name>
<dbReference type="PANTHER" id="PTHR30535:SF4">
    <property type="entry name" value="HEMIN-BINDING PERIPLASMIC PROTEIN HMUT"/>
    <property type="match status" value="1"/>
</dbReference>
<evidence type="ECO:0000256" key="1">
    <source>
        <dbReference type="SAM" id="SignalP"/>
    </source>
</evidence>
<proteinExistence type="predicted"/>